<keyword evidence="2" id="KW-1185">Reference proteome</keyword>
<accession>A0ABR9PS59</accession>
<evidence type="ECO:0000313" key="2">
    <source>
        <dbReference type="Proteomes" id="UP001516472"/>
    </source>
</evidence>
<protein>
    <recommendedName>
        <fullName evidence="3">DUF1579 domain-containing protein</fullName>
    </recommendedName>
</protein>
<evidence type="ECO:0000313" key="1">
    <source>
        <dbReference type="EMBL" id="MBE4750773.1"/>
    </source>
</evidence>
<proteinExistence type="predicted"/>
<sequence>MKPLPPLPTGDVHDFDFFLGEWTCHNRRLKKRLAGSDDWDAFASRARCRTHLGGVANVEEAEFERGFSGMALRLFDLQQRRWSIYWVDSRGGVLLPPVHGGFTGDHGIFYGEDTDDGRPVQVQFRWTRQGTDRARWEQAFSLDGETWETNWVMEFTRVPERTASTASPGTLR</sequence>
<organism evidence="1 2">
    <name type="scientific">Corallococcus soli</name>
    <dbReference type="NCBI Taxonomy" id="2710757"/>
    <lineage>
        <taxon>Bacteria</taxon>
        <taxon>Pseudomonadati</taxon>
        <taxon>Myxococcota</taxon>
        <taxon>Myxococcia</taxon>
        <taxon>Myxococcales</taxon>
        <taxon>Cystobacterineae</taxon>
        <taxon>Myxococcaceae</taxon>
        <taxon>Corallococcus</taxon>
    </lineage>
</organism>
<evidence type="ECO:0008006" key="3">
    <source>
        <dbReference type="Google" id="ProtNLM"/>
    </source>
</evidence>
<reference evidence="1 2" key="1">
    <citation type="submission" date="2020-02" db="EMBL/GenBank/DDBJ databases">
        <authorList>
            <person name="Babadi Z.K."/>
            <person name="Risdian C."/>
            <person name="Ebrahimipour G.H."/>
            <person name="Wink J."/>
        </authorList>
    </citation>
    <scope>NUCLEOTIDE SEQUENCE [LARGE SCALE GENOMIC DNA]</scope>
    <source>
        <strain evidence="1 2">ZKHCc1 1396</strain>
    </source>
</reference>
<comment type="caution">
    <text evidence="1">The sequence shown here is derived from an EMBL/GenBank/DDBJ whole genome shotgun (WGS) entry which is preliminary data.</text>
</comment>
<gene>
    <name evidence="1" type="ORF">G4177_21615</name>
</gene>
<dbReference type="RefSeq" id="WP_193427973.1">
    <property type="nucleotide sequence ID" value="NZ_CBCSIP010000037.1"/>
</dbReference>
<dbReference type="Proteomes" id="UP001516472">
    <property type="component" value="Unassembled WGS sequence"/>
</dbReference>
<dbReference type="EMBL" id="JAAIYO010000006">
    <property type="protein sequence ID" value="MBE4750773.1"/>
    <property type="molecule type" value="Genomic_DNA"/>
</dbReference>
<name>A0ABR9PS59_9BACT</name>